<dbReference type="Gramene" id="CDP09624">
    <property type="protein sequence ID" value="CDP09624"/>
    <property type="gene ID" value="GSCOC_T00030012001"/>
</dbReference>
<dbReference type="GO" id="GO:0003743">
    <property type="term" value="F:translation initiation factor activity"/>
    <property type="evidence" value="ECO:0007669"/>
    <property type="project" value="UniProtKB-UniRule"/>
</dbReference>
<keyword evidence="6" id="KW-1185">Reference proteome</keyword>
<dbReference type="InterPro" id="IPR001253">
    <property type="entry name" value="TIF_eIF-1A"/>
</dbReference>
<evidence type="ECO:0000313" key="5">
    <source>
        <dbReference type="EMBL" id="CDP09624.1"/>
    </source>
</evidence>
<dbReference type="PhylomeDB" id="A0A068UN12"/>
<dbReference type="InterPro" id="IPR006196">
    <property type="entry name" value="RNA-binding_domain_S1_IF1"/>
</dbReference>
<evidence type="ECO:0000256" key="3">
    <source>
        <dbReference type="SAM" id="MobiDB-lite"/>
    </source>
</evidence>
<keyword evidence="1" id="KW-0648">Protein biosynthesis</keyword>
<evidence type="ECO:0000256" key="1">
    <source>
        <dbReference type="PROSITE-ProRule" id="PRU00181"/>
    </source>
</evidence>
<protein>
    <recommendedName>
        <fullName evidence="4">S1-like domain-containing protein</fullName>
    </recommendedName>
</protein>
<name>A0A068UN12_COFCA</name>
<feature type="compositionally biased region" description="Basic and acidic residues" evidence="3">
    <location>
        <begin position="16"/>
        <end position="26"/>
    </location>
</feature>
<dbReference type="InterPro" id="IPR012340">
    <property type="entry name" value="NA-bd_OB-fold"/>
</dbReference>
<dbReference type="STRING" id="49390.A0A068UN12"/>
<comment type="similarity">
    <text evidence="2">Belongs to the eIF-1A family.</text>
</comment>
<dbReference type="AlphaFoldDB" id="A0A068UN12"/>
<organism evidence="5 6">
    <name type="scientific">Coffea canephora</name>
    <name type="common">Robusta coffee</name>
    <dbReference type="NCBI Taxonomy" id="49390"/>
    <lineage>
        <taxon>Eukaryota</taxon>
        <taxon>Viridiplantae</taxon>
        <taxon>Streptophyta</taxon>
        <taxon>Embryophyta</taxon>
        <taxon>Tracheophyta</taxon>
        <taxon>Spermatophyta</taxon>
        <taxon>Magnoliopsida</taxon>
        <taxon>eudicotyledons</taxon>
        <taxon>Gunneridae</taxon>
        <taxon>Pentapetalae</taxon>
        <taxon>asterids</taxon>
        <taxon>lamiids</taxon>
        <taxon>Gentianales</taxon>
        <taxon>Rubiaceae</taxon>
        <taxon>Ixoroideae</taxon>
        <taxon>Gardenieae complex</taxon>
        <taxon>Bertiereae - Coffeeae clade</taxon>
        <taxon>Coffeeae</taxon>
        <taxon>Coffea</taxon>
    </lineage>
</organism>
<dbReference type="CDD" id="cd05793">
    <property type="entry name" value="S1_IF1A"/>
    <property type="match status" value="1"/>
</dbReference>
<evidence type="ECO:0000256" key="2">
    <source>
        <dbReference type="RuleBase" id="RU004364"/>
    </source>
</evidence>
<dbReference type="GO" id="GO:0003723">
    <property type="term" value="F:RNA binding"/>
    <property type="evidence" value="ECO:0007669"/>
    <property type="project" value="InterPro"/>
</dbReference>
<dbReference type="NCBIfam" id="TIGR00523">
    <property type="entry name" value="eIF-1A"/>
    <property type="match status" value="1"/>
</dbReference>
<dbReference type="OrthoDB" id="274995at2759"/>
<dbReference type="InParanoid" id="A0A068UN12"/>
<gene>
    <name evidence="5" type="ORF">GSCOC_T00030012001</name>
</gene>
<dbReference type="Proteomes" id="UP000295252">
    <property type="component" value="Chromosome I"/>
</dbReference>
<feature type="region of interest" description="Disordered" evidence="3">
    <location>
        <begin position="1"/>
        <end position="26"/>
    </location>
</feature>
<reference evidence="6" key="1">
    <citation type="journal article" date="2014" name="Science">
        <title>The coffee genome provides insight into the convergent evolution of caffeine biosynthesis.</title>
        <authorList>
            <person name="Denoeud F."/>
            <person name="Carretero-Paulet L."/>
            <person name="Dereeper A."/>
            <person name="Droc G."/>
            <person name="Guyot R."/>
            <person name="Pietrella M."/>
            <person name="Zheng C."/>
            <person name="Alberti A."/>
            <person name="Anthony F."/>
            <person name="Aprea G."/>
            <person name="Aury J.M."/>
            <person name="Bento P."/>
            <person name="Bernard M."/>
            <person name="Bocs S."/>
            <person name="Campa C."/>
            <person name="Cenci A."/>
            <person name="Combes M.C."/>
            <person name="Crouzillat D."/>
            <person name="Da Silva C."/>
            <person name="Daddiego L."/>
            <person name="De Bellis F."/>
            <person name="Dussert S."/>
            <person name="Garsmeur O."/>
            <person name="Gayraud T."/>
            <person name="Guignon V."/>
            <person name="Jahn K."/>
            <person name="Jamilloux V."/>
            <person name="Joet T."/>
            <person name="Labadie K."/>
            <person name="Lan T."/>
            <person name="Leclercq J."/>
            <person name="Lepelley M."/>
            <person name="Leroy T."/>
            <person name="Li L.T."/>
            <person name="Librado P."/>
            <person name="Lopez L."/>
            <person name="Munoz A."/>
            <person name="Noel B."/>
            <person name="Pallavicini A."/>
            <person name="Perrotta G."/>
            <person name="Poncet V."/>
            <person name="Pot D."/>
            <person name="Priyono X."/>
            <person name="Rigoreau M."/>
            <person name="Rouard M."/>
            <person name="Rozas J."/>
            <person name="Tranchant-Dubreuil C."/>
            <person name="VanBuren R."/>
            <person name="Zhang Q."/>
            <person name="Andrade A.C."/>
            <person name="Argout X."/>
            <person name="Bertrand B."/>
            <person name="de Kochko A."/>
            <person name="Graziosi G."/>
            <person name="Henry R.J."/>
            <person name="Jayarama X."/>
            <person name="Ming R."/>
            <person name="Nagai C."/>
            <person name="Rounsley S."/>
            <person name="Sankoff D."/>
            <person name="Giuliano G."/>
            <person name="Albert V.A."/>
            <person name="Wincker P."/>
            <person name="Lashermes P."/>
        </authorList>
    </citation>
    <scope>NUCLEOTIDE SEQUENCE [LARGE SCALE GENOMIC DNA]</scope>
    <source>
        <strain evidence="6">cv. DH200-94</strain>
    </source>
</reference>
<feature type="compositionally biased region" description="Basic residues" evidence="3">
    <location>
        <begin position="1"/>
        <end position="15"/>
    </location>
</feature>
<dbReference type="SUPFAM" id="SSF50249">
    <property type="entry name" value="Nucleic acid-binding proteins"/>
    <property type="match status" value="1"/>
</dbReference>
<dbReference type="HAMAP" id="MF_00216">
    <property type="entry name" value="aIF_1A"/>
    <property type="match status" value="1"/>
</dbReference>
<feature type="domain" description="S1-like" evidence="4">
    <location>
        <begin position="23"/>
        <end position="97"/>
    </location>
</feature>
<evidence type="ECO:0000313" key="6">
    <source>
        <dbReference type="Proteomes" id="UP000295252"/>
    </source>
</evidence>
<keyword evidence="1" id="KW-0396">Initiation factor</keyword>
<dbReference type="Gene3D" id="2.40.50.140">
    <property type="entry name" value="Nucleic acid-binding proteins"/>
    <property type="match status" value="1"/>
</dbReference>
<dbReference type="PROSITE" id="PS50832">
    <property type="entry name" value="S1_IF1_TYPE"/>
    <property type="match status" value="1"/>
</dbReference>
<dbReference type="EMBL" id="HG739124">
    <property type="protein sequence ID" value="CDP09624.1"/>
    <property type="molecule type" value="Genomic_DNA"/>
</dbReference>
<evidence type="ECO:0000259" key="4">
    <source>
        <dbReference type="PROSITE" id="PS50832"/>
    </source>
</evidence>
<dbReference type="PANTHER" id="PTHR21668">
    <property type="entry name" value="EIF-1A"/>
    <property type="match status" value="1"/>
</dbReference>
<proteinExistence type="inferred from homology"/>
<sequence length="138" mass="15574">MPKNKGKSGKNRKKGKNEGEDDEKRELVLKEEGQEYAQVKQMLRNGWCEAMCIDGTKRLCHIRGKMQKKVWIATGDIVLVGLREYQDDKADVIHKYMADEARSLQKLGQLPAGIVKDDLVCCACHGCLDFDDEGFDGI</sequence>
<dbReference type="SMART" id="SM00652">
    <property type="entry name" value="eIF1a"/>
    <property type="match status" value="1"/>
</dbReference>
<dbReference type="Pfam" id="PF01176">
    <property type="entry name" value="eIF-1a"/>
    <property type="match status" value="1"/>
</dbReference>
<accession>A0A068UN12</accession>